<dbReference type="OrthoDB" id="9801056at2"/>
<dbReference type="Proteomes" id="UP000298179">
    <property type="component" value="Unassembled WGS sequence"/>
</dbReference>
<dbReference type="Pfam" id="PF01370">
    <property type="entry name" value="Epimerase"/>
    <property type="match status" value="1"/>
</dbReference>
<protein>
    <submittedName>
        <fullName evidence="4">NAD(P)-dependent oxidoreductase</fullName>
    </submittedName>
</protein>
<dbReference type="AlphaFoldDB" id="A0A4Y8RC79"/>
<organism evidence="4 5">
    <name type="scientific">Jiella endophytica</name>
    <dbReference type="NCBI Taxonomy" id="2558362"/>
    <lineage>
        <taxon>Bacteria</taxon>
        <taxon>Pseudomonadati</taxon>
        <taxon>Pseudomonadota</taxon>
        <taxon>Alphaproteobacteria</taxon>
        <taxon>Hyphomicrobiales</taxon>
        <taxon>Aurantimonadaceae</taxon>
        <taxon>Jiella</taxon>
    </lineage>
</organism>
<proteinExistence type="inferred from homology"/>
<evidence type="ECO:0000313" key="4">
    <source>
        <dbReference type="EMBL" id="TFF19201.1"/>
    </source>
</evidence>
<comment type="pathway">
    <text evidence="1">Bacterial outer membrane biogenesis; LPS O-antigen biosynthesis.</text>
</comment>
<dbReference type="Gene3D" id="3.40.50.720">
    <property type="entry name" value="NAD(P)-binding Rossmann-like Domain"/>
    <property type="match status" value="1"/>
</dbReference>
<accession>A0A4Y8RC79</accession>
<evidence type="ECO:0000313" key="5">
    <source>
        <dbReference type="Proteomes" id="UP000298179"/>
    </source>
</evidence>
<dbReference type="CDD" id="cd08946">
    <property type="entry name" value="SDR_e"/>
    <property type="match status" value="1"/>
</dbReference>
<evidence type="ECO:0000259" key="3">
    <source>
        <dbReference type="Pfam" id="PF01370"/>
    </source>
</evidence>
<comment type="caution">
    <text evidence="4">The sequence shown here is derived from an EMBL/GenBank/DDBJ whole genome shotgun (WGS) entry which is preliminary data.</text>
</comment>
<dbReference type="EMBL" id="SOZD01000007">
    <property type="protein sequence ID" value="TFF19201.1"/>
    <property type="molecule type" value="Genomic_DNA"/>
</dbReference>
<evidence type="ECO:0000256" key="1">
    <source>
        <dbReference type="ARBA" id="ARBA00005125"/>
    </source>
</evidence>
<evidence type="ECO:0000256" key="2">
    <source>
        <dbReference type="ARBA" id="ARBA00007637"/>
    </source>
</evidence>
<gene>
    <name evidence="4" type="ORF">E3C22_20410</name>
</gene>
<dbReference type="InterPro" id="IPR001509">
    <property type="entry name" value="Epimerase_deHydtase"/>
</dbReference>
<keyword evidence="5" id="KW-1185">Reference proteome</keyword>
<dbReference type="InterPro" id="IPR036291">
    <property type="entry name" value="NAD(P)-bd_dom_sf"/>
</dbReference>
<reference evidence="4 5" key="1">
    <citation type="submission" date="2019-03" db="EMBL/GenBank/DDBJ databases">
        <title>Jiella endophytica sp. nov., a novel endophytic bacterium isolated from root of Ficus microcarpa Linn. f.</title>
        <authorList>
            <person name="Tuo L."/>
        </authorList>
    </citation>
    <scope>NUCLEOTIDE SEQUENCE [LARGE SCALE GENOMIC DNA]</scope>
    <source>
        <strain evidence="4 5">CBS5Q-3</strain>
    </source>
</reference>
<comment type="similarity">
    <text evidence="2">Belongs to the NAD(P)-dependent epimerase/dehydratase family.</text>
</comment>
<feature type="domain" description="NAD-dependent epimerase/dehydratase" evidence="3">
    <location>
        <begin position="7"/>
        <end position="239"/>
    </location>
</feature>
<name>A0A4Y8RC79_9HYPH</name>
<dbReference type="PANTHER" id="PTHR43000">
    <property type="entry name" value="DTDP-D-GLUCOSE 4,6-DEHYDRATASE-RELATED"/>
    <property type="match status" value="1"/>
</dbReference>
<dbReference type="SUPFAM" id="SSF51735">
    <property type="entry name" value="NAD(P)-binding Rossmann-fold domains"/>
    <property type="match status" value="1"/>
</dbReference>
<sequence length="302" mass="32755">MTDKGFVLVTGAAGLLGRHIVRDLTEAGYRVRGFDLGVGPEPCEWMVGDVTSAADVAAAVDGVDAVIHAAARANIWSGSGEEIMQTNVMGTWQVFEAARKAGIGNVIFCSSDSVVGYTVREGAMVPPRYMPVDLDHPLQATDPYALSKIIGEDIARSYTHWGMSVVALRTVFVAYPEMEGEIRARHADPQAYKGTPAGGPSSAGGGAFYNYIEPRDLARAFRLALERPVNPGEFRAYFIANAETLSPEPTLERARRLHGDAIAVRDPALYRNRPFASLYDTELAARDLGFVARNSLRHLVEE</sequence>